<proteinExistence type="predicted"/>
<dbReference type="Proteomes" id="UP000299102">
    <property type="component" value="Unassembled WGS sequence"/>
</dbReference>
<dbReference type="AlphaFoldDB" id="A0A4C1WIW1"/>
<keyword evidence="2" id="KW-1185">Reference proteome</keyword>
<accession>A0A4C1WIW1</accession>
<protein>
    <submittedName>
        <fullName evidence="1">Uncharacterized protein</fullName>
    </submittedName>
</protein>
<organism evidence="1 2">
    <name type="scientific">Eumeta variegata</name>
    <name type="common">Bagworm moth</name>
    <name type="synonym">Eumeta japonica</name>
    <dbReference type="NCBI Taxonomy" id="151549"/>
    <lineage>
        <taxon>Eukaryota</taxon>
        <taxon>Metazoa</taxon>
        <taxon>Ecdysozoa</taxon>
        <taxon>Arthropoda</taxon>
        <taxon>Hexapoda</taxon>
        <taxon>Insecta</taxon>
        <taxon>Pterygota</taxon>
        <taxon>Neoptera</taxon>
        <taxon>Endopterygota</taxon>
        <taxon>Lepidoptera</taxon>
        <taxon>Glossata</taxon>
        <taxon>Ditrysia</taxon>
        <taxon>Tineoidea</taxon>
        <taxon>Psychidae</taxon>
        <taxon>Oiketicinae</taxon>
        <taxon>Eumeta</taxon>
    </lineage>
</organism>
<name>A0A4C1WIW1_EUMVA</name>
<gene>
    <name evidence="1" type="ORF">EVAR_33912_1</name>
</gene>
<comment type="caution">
    <text evidence="1">The sequence shown here is derived from an EMBL/GenBank/DDBJ whole genome shotgun (WGS) entry which is preliminary data.</text>
</comment>
<dbReference type="EMBL" id="BGZK01000575">
    <property type="protein sequence ID" value="GBP51161.1"/>
    <property type="molecule type" value="Genomic_DNA"/>
</dbReference>
<reference evidence="1 2" key="1">
    <citation type="journal article" date="2019" name="Commun. Biol.">
        <title>The bagworm genome reveals a unique fibroin gene that provides high tensile strength.</title>
        <authorList>
            <person name="Kono N."/>
            <person name="Nakamura H."/>
            <person name="Ohtoshi R."/>
            <person name="Tomita M."/>
            <person name="Numata K."/>
            <person name="Arakawa K."/>
        </authorList>
    </citation>
    <scope>NUCLEOTIDE SEQUENCE [LARGE SCALE GENOMIC DNA]</scope>
</reference>
<sequence>MRPVKYHTITEYTCKVAVFAVAFSSVLPLLSTQSSSITYLNTSREAGDALMIPLKVRVSMGGDDNLLSAGSPAPMPLDYARKKNVLRTLTVRPFTRRSFITAAVLLELAVMVLQRACISTDCATSRRLGFIDGAYSKLKTVKMTIKSVKWAVKHRANGRYRAVSRAPPVDGAAA</sequence>
<evidence type="ECO:0000313" key="1">
    <source>
        <dbReference type="EMBL" id="GBP51161.1"/>
    </source>
</evidence>
<evidence type="ECO:0000313" key="2">
    <source>
        <dbReference type="Proteomes" id="UP000299102"/>
    </source>
</evidence>